<sequence>MGFLTFLAGKSKKATAKIKDKKDNVDVKEKKQKTKRVLKTENAEAVENYMACLNRHGSVDEMLKLFTSENAKIKFDDSPSMTALGLVTEIRNCYLGFGDLKFNYESIKEVKPGQVLVEDLVVTGTHTQDFQFANFPVIPRTNKHVLLDPERLWFTMKDGKIYKQEITALGNLTGPPGMYLLVGGRLEPPAQD</sequence>
<feature type="coiled-coil region" evidence="1">
    <location>
        <begin position="11"/>
        <end position="48"/>
    </location>
</feature>
<organism evidence="2 3">
    <name type="scientific">Seminavis robusta</name>
    <dbReference type="NCBI Taxonomy" id="568900"/>
    <lineage>
        <taxon>Eukaryota</taxon>
        <taxon>Sar</taxon>
        <taxon>Stramenopiles</taxon>
        <taxon>Ochrophyta</taxon>
        <taxon>Bacillariophyta</taxon>
        <taxon>Bacillariophyceae</taxon>
        <taxon>Bacillariophycidae</taxon>
        <taxon>Naviculales</taxon>
        <taxon>Naviculaceae</taxon>
        <taxon>Seminavis</taxon>
    </lineage>
</organism>
<dbReference type="EMBL" id="CAICTM010000147">
    <property type="protein sequence ID" value="CAB9502859.1"/>
    <property type="molecule type" value="Genomic_DNA"/>
</dbReference>
<gene>
    <name evidence="2" type="ORF">SEMRO_148_G068280.1</name>
</gene>
<evidence type="ECO:0000313" key="3">
    <source>
        <dbReference type="Proteomes" id="UP001153069"/>
    </source>
</evidence>
<comment type="caution">
    <text evidence="2">The sequence shown here is derived from an EMBL/GenBank/DDBJ whole genome shotgun (WGS) entry which is preliminary data.</text>
</comment>
<evidence type="ECO:0000256" key="1">
    <source>
        <dbReference type="SAM" id="Coils"/>
    </source>
</evidence>
<dbReference type="Proteomes" id="UP001153069">
    <property type="component" value="Unassembled WGS sequence"/>
</dbReference>
<reference evidence="2" key="1">
    <citation type="submission" date="2020-06" db="EMBL/GenBank/DDBJ databases">
        <authorList>
            <consortium name="Plant Systems Biology data submission"/>
        </authorList>
    </citation>
    <scope>NUCLEOTIDE SEQUENCE</scope>
    <source>
        <strain evidence="2">D6</strain>
    </source>
</reference>
<keyword evidence="1" id="KW-0175">Coiled coil</keyword>
<protein>
    <recommendedName>
        <fullName evidence="4">SnoaL-like domain-containing protein</fullName>
    </recommendedName>
</protein>
<evidence type="ECO:0008006" key="4">
    <source>
        <dbReference type="Google" id="ProtNLM"/>
    </source>
</evidence>
<dbReference type="AlphaFoldDB" id="A0A9N8DLD3"/>
<accession>A0A9N8DLD3</accession>
<evidence type="ECO:0000313" key="2">
    <source>
        <dbReference type="EMBL" id="CAB9502859.1"/>
    </source>
</evidence>
<proteinExistence type="predicted"/>
<dbReference type="Gene3D" id="3.10.450.50">
    <property type="match status" value="1"/>
</dbReference>
<name>A0A9N8DLD3_9STRA</name>
<keyword evidence="3" id="KW-1185">Reference proteome</keyword>